<dbReference type="Gene3D" id="3.40.50.2300">
    <property type="match status" value="1"/>
</dbReference>
<keyword evidence="6" id="KW-1185">Reference proteome</keyword>
<evidence type="ECO:0000259" key="4">
    <source>
        <dbReference type="PROSITE" id="PS50110"/>
    </source>
</evidence>
<evidence type="ECO:0000256" key="2">
    <source>
        <dbReference type="PROSITE-ProRule" id="PRU00169"/>
    </source>
</evidence>
<dbReference type="AlphaFoldDB" id="A0A101J9G5"/>
<evidence type="ECO:0000313" key="6">
    <source>
        <dbReference type="Proteomes" id="UP000053923"/>
    </source>
</evidence>
<dbReference type="InterPro" id="IPR039420">
    <property type="entry name" value="WalR-like"/>
</dbReference>
<accession>A0A101J9G5</accession>
<dbReference type="InterPro" id="IPR011006">
    <property type="entry name" value="CheY-like_superfamily"/>
</dbReference>
<dbReference type="GO" id="GO:0006355">
    <property type="term" value="P:regulation of DNA-templated transcription"/>
    <property type="evidence" value="ECO:0007669"/>
    <property type="project" value="TreeGrafter"/>
</dbReference>
<evidence type="ECO:0000313" key="5">
    <source>
        <dbReference type="EMBL" id="KUL22683.1"/>
    </source>
</evidence>
<sequence length="402" mass="43619">MIQQLAGARILVADDQSDVARTLCRPLHKAGARLRFVADGHTALQEIATRPFDLILIDMKMPPEEWGGLWLLGQLKDGGWRLPSLVLSGEGSKQQVIEALRLDATDWVLKDHAGEELLERCAKVLSDRHDQALTLAGNDLPSPLAHRFARYERTADPGKKAIEGLHTLEAIFRFAALLGLSTTPPAPLRGITAARLAAPSMGTWFDICTALAKLPGAGSDFMRMLAWLVPEGGDHRPVQELITVRNDFAHGRSAPSVSDAEQLDALLCRFAHRAASSWRADIAVPVSMTFDGTTYAVDALSLKGTDKPIPGTLPTRTSMITGQAFVVPHGAEPIPLAPWLLTHTPPGTHDVRCLQFDGLQRGNPANSGRTPFRYAKTDEGVDTPAVNHPDATEQTLSQWTAM</sequence>
<dbReference type="EMBL" id="LLZG01000394">
    <property type="protein sequence ID" value="KUL22683.1"/>
    <property type="molecule type" value="Genomic_DNA"/>
</dbReference>
<dbReference type="GO" id="GO:0005829">
    <property type="term" value="C:cytosol"/>
    <property type="evidence" value="ECO:0007669"/>
    <property type="project" value="TreeGrafter"/>
</dbReference>
<dbReference type="GO" id="GO:0032993">
    <property type="term" value="C:protein-DNA complex"/>
    <property type="evidence" value="ECO:0007669"/>
    <property type="project" value="TreeGrafter"/>
</dbReference>
<reference evidence="6" key="1">
    <citation type="submission" date="2015-10" db="EMBL/GenBank/DDBJ databases">
        <authorList>
            <person name="Ju K.-S."/>
            <person name="Doroghazi J.R."/>
            <person name="Metcalf W.W."/>
        </authorList>
    </citation>
    <scope>NUCLEOTIDE SEQUENCE [LARGE SCALE GENOMIC DNA]</scope>
    <source>
        <strain evidence="6">NRRL 3151</strain>
    </source>
</reference>
<feature type="domain" description="Response regulatory" evidence="4">
    <location>
        <begin position="9"/>
        <end position="125"/>
    </location>
</feature>
<evidence type="ECO:0000256" key="1">
    <source>
        <dbReference type="ARBA" id="ARBA00023125"/>
    </source>
</evidence>
<feature type="modified residue" description="4-aspartylphosphate" evidence="2">
    <location>
        <position position="58"/>
    </location>
</feature>
<dbReference type="InterPro" id="IPR001789">
    <property type="entry name" value="Sig_transdc_resp-reg_receiver"/>
</dbReference>
<dbReference type="CDD" id="cd00156">
    <property type="entry name" value="REC"/>
    <property type="match status" value="1"/>
</dbReference>
<proteinExistence type="predicted"/>
<name>A0A101J9G5_9ACTN</name>
<dbReference type="Proteomes" id="UP000053923">
    <property type="component" value="Unassembled WGS sequence"/>
</dbReference>
<dbReference type="PROSITE" id="PS50110">
    <property type="entry name" value="RESPONSE_REGULATORY"/>
    <property type="match status" value="1"/>
</dbReference>
<organism evidence="5 6">
    <name type="scientific">Streptomyces regalis</name>
    <dbReference type="NCBI Taxonomy" id="68262"/>
    <lineage>
        <taxon>Bacteria</taxon>
        <taxon>Bacillati</taxon>
        <taxon>Actinomycetota</taxon>
        <taxon>Actinomycetes</taxon>
        <taxon>Kitasatosporales</taxon>
        <taxon>Streptomycetaceae</taxon>
        <taxon>Streptomyces</taxon>
    </lineage>
</organism>
<dbReference type="Pfam" id="PF00072">
    <property type="entry name" value="Response_reg"/>
    <property type="match status" value="1"/>
</dbReference>
<dbReference type="GO" id="GO:0000976">
    <property type="term" value="F:transcription cis-regulatory region binding"/>
    <property type="evidence" value="ECO:0007669"/>
    <property type="project" value="TreeGrafter"/>
</dbReference>
<dbReference type="PANTHER" id="PTHR48111">
    <property type="entry name" value="REGULATOR OF RPOS"/>
    <property type="match status" value="1"/>
</dbReference>
<protein>
    <recommendedName>
        <fullName evidence="4">Response regulatory domain-containing protein</fullName>
    </recommendedName>
</protein>
<dbReference type="RefSeq" id="WP_062713208.1">
    <property type="nucleotide sequence ID" value="NZ_LLZG01000394.1"/>
</dbReference>
<feature type="compositionally biased region" description="Polar residues" evidence="3">
    <location>
        <begin position="392"/>
        <end position="402"/>
    </location>
</feature>
<comment type="caution">
    <text evidence="5">The sequence shown here is derived from an EMBL/GenBank/DDBJ whole genome shotgun (WGS) entry which is preliminary data.</text>
</comment>
<dbReference type="SUPFAM" id="SSF52172">
    <property type="entry name" value="CheY-like"/>
    <property type="match status" value="1"/>
</dbReference>
<keyword evidence="1" id="KW-0238">DNA-binding</keyword>
<feature type="region of interest" description="Disordered" evidence="3">
    <location>
        <begin position="379"/>
        <end position="402"/>
    </location>
</feature>
<keyword evidence="2" id="KW-0597">Phosphoprotein</keyword>
<dbReference type="PANTHER" id="PTHR48111:SF50">
    <property type="entry name" value="KDP OPERON TRANSCRIPTIONAL REGULATORY PROTEIN KDPE"/>
    <property type="match status" value="1"/>
</dbReference>
<dbReference type="OrthoDB" id="3990502at2"/>
<dbReference type="SMART" id="SM00448">
    <property type="entry name" value="REC"/>
    <property type="match status" value="1"/>
</dbReference>
<gene>
    <name evidence="5" type="ORF">ADL12_41540</name>
</gene>
<evidence type="ECO:0000256" key="3">
    <source>
        <dbReference type="SAM" id="MobiDB-lite"/>
    </source>
</evidence>
<dbReference type="GO" id="GO:0000156">
    <property type="term" value="F:phosphorelay response regulator activity"/>
    <property type="evidence" value="ECO:0007669"/>
    <property type="project" value="TreeGrafter"/>
</dbReference>